<dbReference type="Gene3D" id="1.25.10.10">
    <property type="entry name" value="Leucine-rich Repeat Variant"/>
    <property type="match status" value="1"/>
</dbReference>
<feature type="domain" description="UBA" evidence="10">
    <location>
        <begin position="1255"/>
        <end position="1295"/>
    </location>
</feature>
<dbReference type="SUPFAM" id="SSF48371">
    <property type="entry name" value="ARM repeat"/>
    <property type="match status" value="2"/>
</dbReference>
<dbReference type="Gene3D" id="3.30.2410.10">
    <property type="entry name" value="Hect, E3 ligase catalytic domain"/>
    <property type="match status" value="1"/>
</dbReference>
<sequence>MLISAKSTRRVAPPPPQVASLISTLLTTPEDGIADALDPIATWNWPRSDLHSWIKVLNRFDGILENLVNIHKVDQLQYDTFTAAEKKTLLGILKFEKLLLENSTNRKLFNSYDRLNCLLYTSDLDILLSVLQLILRPAQQYSAQPTVSAALKISTSRLQALAKRWPGLREQGIELADLVSQSPAKIAEVEALASQINEVNFTFYRANATVGATPNAGPVSLNLRPFLHPSKDASSIAAEISSTANVPEEERFELLCRIRTSQALALAKKDERVKLVIIRLLALSIFAHTHNESEAAATLFLYEPDLVPHISDLLQLESQIPTSVQTAALAALDSLARYRGKIQEVLTAVNAGVSHGILMTLLRHTVSEIAKADAVVPQSFVEALLSFLSFLATHTSGGNLVVGAGLVPLLIQVIENRVAGRIGIVSKTLTLLDNVLYGYSNAFQIFVNSRGVETMVQRIEYEVDLDLQESEHRVRLGAAGIAREHLATSRSALLKHLLRSIHRMMQSSGTSEGLRGLIDSSLPKSIKKIMDNRGLFGVAVLPLAINAMATFVHNEPTYLPVIQEAGLPTSFYDAVEGGLEPSIEVIQATTNAIGALCLNQAGQDQLTARPSIIPSVISVFTSEKHLKVLQDKENASLIGSAIDELIRHHPSLKTQVFDAIGAMLDRIESLGNTWSEKEGKEHLYRLVRTTGISGSNSGTNAGAVSDNNGSTVASGSSTPAIPVGDDGVEPEVYMNSQKAENIIVSYLDIVGKFLESLFQHTAHCRDFITKTDGLERIGRLIALPCLPYDFATSLNSDALVQVIRTMVEVSPSSTLSSLANQVKTSLNETREFWSVPGGQSKLLSFIDPQSPEQLTAYNLQFRKLVTLHIRIALLSDIYQGTGYAHGRSVNSMLQSLTSADEFNILPDLGTLHRSFIWENLVLKDGLSQSNLDKSSGESKDVEISTDAVHRQDSAASRSSEMADSAALESLGRGSVSVTRATDEAVPGERAVDRNARALKHLATHIPNALAPFFQAIVKMFMYGRRNPDEAHKKQIHATSSLVAGIMVEHLSFKPLGNEFALYAYGTVVISLVTMLLFDERTSQNTLHTVLLLAFNRAGGLKGIFEICQRCTLGVARVIKISEEERTEDDQKKLLLALSGLKVALHLLHSLVSARPLFDSGQTQFLVTRDKKDTDPEYFEPHDFLVKMRLAVLPLVSELWRADWLPSIALGVAKEVVQTLLVIIGGEREEGGNVTVPSGAPPVLPHEIRPPRLPAGPSEELIRQLGDMGFPRSAAERALIRSHNNINAATEYLLAHPLPFPPDPQPSEPEAPSEEARVSAEPPNPGTSVESMLTTNETLGSAEDAEMSNGQPAGNAIEILAPVPSPKQSKEELDLLRKPLKADLGRVALTLVDEQPGLIFDLKPAFVGDSSPAGGIKSILDDIRAFSPTADDLHEHSLTVRFRLLALILSDPASPGLESADLRELMDNLVALLLANPLPSQEDNPTLPKWLASHLLVAQSVLMLGEGLRDVSTPTGEEEIKSEPLFVGPSFEEPRSILLDVGIRLLKISTLSSDELLADLRLLVQLTRDHHSALVFVEREGLSLLLERLKKPADSKSALQVHLIILLRHIIEDKTTVISLMRHEIKRRFAHPRSQVLEATNFVRHTSALVLRDPAAFLEASKATLKLAQIPSAATTHHLQLQDAAPSQGSLDEQIKDSSAMQVDELVSSQTAESVTQFLITELYRVGKTAINHTSAPKTEDSTAATQPDPSAISADSQDFVPHVTPTLEKPKDSDSDGQADYLYACFLMQCLTELLFSYNSCKIAFVAYSKKRSGVLQKDMKHRPTLLNFLLVDMISHQPFSQSESSDTQKRGILCNWAKSVILALCVDVGASSDSKDSSGEITSVRKFVLDGLSKAIKESSTSELLEAHYGKLIALSDLCHRLLTVRTPSVSSGTRISDETPLHMAKLMLEKGFVSTLTSALNDVDLNYPNVRTLVTTILKPLEQLTRVAIKMGRTSETEKAQRSPSQSASDPEMEQSDDEESEVAMDEGGDDTPDLYRNSSLGMYTGDIDDGNYEGDDGDPGDEEDDDGNDVEMEYTDEEAPSDETSEQSDESDIEQAAGALNLENGGSEGWADEDEDNDEDMQDGEDVERDGVDDDDDDDDDDQRQGDVLWEQLPLPDALPADEGVEDLDDDEAIPGMRILSEHDVEEGDALSEELGGDIGLIDAEDDQTGQIDNDFGQWFNMQGNGATLGMREVLFPRPMGRRRGNDEDISQSFFSNGRSRGSPLGTDPTSHPLLVDGNPTEDVHERTSQPFNRRMAGGSVAPMGEVFASIEDLVGGGAIQILRQLVSRTHGAGAEIVGVEVPGAGIMATFDRDHLSRPPRMTSIPHRSDRRVREQSGDRPDFQPLPTVLRWSEESKITHGQYATDRPTRFINHLINALLPAAREAAQKDKAVQQEPASPLAEPQQGITIVDEPGASAVPSNTAQLASPPSPPSHSIAPGPLSEVDVEMNPTDGDSPTDVVPENQLIDNAAIAMEGITVNDETSSDTHEMGDPANPVEAPAADDDGPSTAPEGPSSSAQPTRVTVMIGGNPVDITDTGIDPTFLEALPDDMREEVLNQHFRERRTAAAERATQAAESHISPEFLNALPPEIRAELLDQEAEQARRALAAAPPTGATASAGPTEMDPASFLATLDPQLRQVVLLEQDDGFLQTLPPSLVAEAGAYRDDVHSRYAGVRRVTNAHPSRPTPSAIPSHREAVQLLDKAGVAVLVRLLFYPHVLRKDTLQKILVNICENAKTRAEVLNLLLGVLHDSSGDVASVDKSFAQLTVRNAKGNTPSAQKASPRRALASQDARISLSGDEISPHLVAQRSISALTYIVSSNDLSSVFFLTEHELPPGMRKPMSRKGKTKERQSQTHFPIALLLGLLDKKVLLKTSTMIESVAALLATVTRPLATLKEKQPIAPAQTPTTEQAAVPSEDNPVAAETAGAIDQTGEASGGASRELPSKVVDDPDSSKSLLQHPPQISEQILRLVVNILTVGECSSKTFQHCLSLIQNLAYIPNAKDTVASELRAKAQDLGRSILRDLEDLVILLKVPQPSDELPSAVSTKFSPASADQAKLLRVLKTIDYIFTQKPSTSDDTNQEGSSIKKDLSDEEKLHTIYDSFNFAPLWKELSACLSAVDDSGNVETLATVLLPLIESLMVVCKNVDSKTGLPAQILRSSASPTSPTAGDTAHDLFLSFTDAHRKALNLMVRNNPSLMSGSFALLVNNPRVLDFDNKRNYFSQQLRRRPHSREHHTTLQLNVRRARVFEDSFHYLQRKTGDQIKYGKLSIRFYEEEGVDAGGLTREWFTILARQMFNPDYALFQPCAADKLTYQPNRASAINPEHLSFFKFIGRIIGKAIYDGRLLDAHFARSLYRQILGKPVDYRDVEWVDPEYYNSLIWILENDPSHLELTFSVDDNQFGENKVVDLKENGSTIAVTQENKREFVQLSAQYRLISSIKEQIDALLGGIYEIIPKDLISIFNEQEVELLISGTPDIDVDEWRAATDYNGYTSSDPVIVWWWRALKSFNREERAKVLGFATGTARVPLSGFTDLQGVQGNQRFSIHKAYGDPDRLPQAHTCFNQIDLPQYTSYEKLRAQLLLAITEGSTGFGFA</sequence>
<dbReference type="EMBL" id="KV428021">
    <property type="protein sequence ID" value="KZT41484.1"/>
    <property type="molecule type" value="Genomic_DNA"/>
</dbReference>
<dbReference type="SUPFAM" id="SSF56204">
    <property type="entry name" value="Hect, E3 ligase catalytic domain"/>
    <property type="match status" value="1"/>
</dbReference>
<dbReference type="EC" id="2.3.2.26" evidence="3"/>
<evidence type="ECO:0000313" key="12">
    <source>
        <dbReference type="EMBL" id="KZT41484.1"/>
    </source>
</evidence>
<dbReference type="PROSITE" id="PS50237">
    <property type="entry name" value="HECT"/>
    <property type="match status" value="1"/>
</dbReference>
<organism evidence="12 13">
    <name type="scientific">Sistotremastrum suecicum HHB10207 ss-3</name>
    <dbReference type="NCBI Taxonomy" id="1314776"/>
    <lineage>
        <taxon>Eukaryota</taxon>
        <taxon>Fungi</taxon>
        <taxon>Dikarya</taxon>
        <taxon>Basidiomycota</taxon>
        <taxon>Agaricomycotina</taxon>
        <taxon>Agaricomycetes</taxon>
        <taxon>Sistotremastrales</taxon>
        <taxon>Sistotremastraceae</taxon>
        <taxon>Sistotremastrum</taxon>
    </lineage>
</organism>
<feature type="region of interest" description="Disordered" evidence="9">
    <location>
        <begin position="1232"/>
        <end position="1256"/>
    </location>
</feature>
<dbReference type="InterPro" id="IPR000569">
    <property type="entry name" value="HECT_dom"/>
</dbReference>
<dbReference type="Pfam" id="PF00632">
    <property type="entry name" value="HECT"/>
    <property type="match status" value="1"/>
</dbReference>
<evidence type="ECO:0000256" key="6">
    <source>
        <dbReference type="ARBA" id="ARBA00022786"/>
    </source>
</evidence>
<name>A0A166GAN7_9AGAM</name>
<dbReference type="Pfam" id="PF22562">
    <property type="entry name" value="UBA_7"/>
    <property type="match status" value="1"/>
</dbReference>
<feature type="compositionally biased region" description="Acidic residues" evidence="9">
    <location>
        <begin position="2013"/>
        <end position="2035"/>
    </location>
</feature>
<dbReference type="GO" id="GO:0005634">
    <property type="term" value="C:nucleus"/>
    <property type="evidence" value="ECO:0007669"/>
    <property type="project" value="TreeGrafter"/>
</dbReference>
<feature type="compositionally biased region" description="Polar residues" evidence="9">
    <location>
        <begin position="1733"/>
        <end position="1756"/>
    </location>
</feature>
<dbReference type="CDD" id="cd14297">
    <property type="entry name" value="UBA2_spUBP14_like"/>
    <property type="match status" value="1"/>
</dbReference>
<dbReference type="Pfam" id="PF06012">
    <property type="entry name" value="DUF908"/>
    <property type="match status" value="2"/>
</dbReference>
<dbReference type="InterPro" id="IPR010309">
    <property type="entry name" value="E3_Ub_ligase_DUF908"/>
</dbReference>
<accession>A0A166GAN7</accession>
<feature type="region of interest" description="Disordered" evidence="9">
    <location>
        <begin position="2941"/>
        <end position="3003"/>
    </location>
</feature>
<feature type="compositionally biased region" description="Basic and acidic residues" evidence="9">
    <location>
        <begin position="2986"/>
        <end position="2996"/>
    </location>
</feature>
<dbReference type="Pfam" id="PF14377">
    <property type="entry name" value="UBM"/>
    <property type="match status" value="3"/>
</dbReference>
<evidence type="ECO:0000256" key="8">
    <source>
        <dbReference type="PROSITE-ProRule" id="PRU00104"/>
    </source>
</evidence>
<evidence type="ECO:0000259" key="10">
    <source>
        <dbReference type="PROSITE" id="PS50030"/>
    </source>
</evidence>
<keyword evidence="5" id="KW-0677">Repeat</keyword>
<dbReference type="InterPro" id="IPR015940">
    <property type="entry name" value="UBA"/>
</dbReference>
<reference evidence="12 13" key="1">
    <citation type="journal article" date="2016" name="Mol. Biol. Evol.">
        <title>Comparative Genomics of Early-Diverging Mushroom-Forming Fungi Provides Insights into the Origins of Lignocellulose Decay Capabilities.</title>
        <authorList>
            <person name="Nagy L.G."/>
            <person name="Riley R."/>
            <person name="Tritt A."/>
            <person name="Adam C."/>
            <person name="Daum C."/>
            <person name="Floudas D."/>
            <person name="Sun H."/>
            <person name="Yadav J.S."/>
            <person name="Pangilinan J."/>
            <person name="Larsson K.H."/>
            <person name="Matsuura K."/>
            <person name="Barry K."/>
            <person name="Labutti K."/>
            <person name="Kuo R."/>
            <person name="Ohm R.A."/>
            <person name="Bhattacharya S.S."/>
            <person name="Shirouzu T."/>
            <person name="Yoshinaga Y."/>
            <person name="Martin F.M."/>
            <person name="Grigoriev I.V."/>
            <person name="Hibbett D.S."/>
        </authorList>
    </citation>
    <scope>NUCLEOTIDE SEQUENCE [LARGE SCALE GENOMIC DNA]</scope>
    <source>
        <strain evidence="12 13">HHB10207 ss-3</strain>
    </source>
</reference>
<dbReference type="SMART" id="SM00165">
    <property type="entry name" value="UBA"/>
    <property type="match status" value="1"/>
</dbReference>
<dbReference type="Gene3D" id="3.30.2160.10">
    <property type="entry name" value="Hect, E3 ligase catalytic domain"/>
    <property type="match status" value="1"/>
</dbReference>
<comment type="similarity">
    <text evidence="7">Belongs to the UPL family. TOM1/PTR1 subfamily.</text>
</comment>
<dbReference type="Pfam" id="PF06025">
    <property type="entry name" value="DUF913"/>
    <property type="match status" value="1"/>
</dbReference>
<keyword evidence="4" id="KW-0808">Transferase</keyword>
<evidence type="ECO:0000256" key="1">
    <source>
        <dbReference type="ARBA" id="ARBA00000885"/>
    </source>
</evidence>
<dbReference type="SMART" id="SM00119">
    <property type="entry name" value="HECTc"/>
    <property type="match status" value="1"/>
</dbReference>
<gene>
    <name evidence="12" type="ORF">SISSUDRAFT_1126450</name>
</gene>
<feature type="region of interest" description="Disordered" evidence="9">
    <location>
        <begin position="2258"/>
        <end position="2289"/>
    </location>
</feature>
<comment type="pathway">
    <text evidence="2">Protein modification; protein ubiquitination.</text>
</comment>
<feature type="region of interest" description="Disordered" evidence="9">
    <location>
        <begin position="1994"/>
        <end position="2172"/>
    </location>
</feature>
<dbReference type="FunFam" id="3.30.2160.10:FF:000001">
    <property type="entry name" value="E3 ubiquitin-protein ligase NEDD4-like"/>
    <property type="match status" value="1"/>
</dbReference>
<dbReference type="Proteomes" id="UP000076798">
    <property type="component" value="Unassembled WGS sequence"/>
</dbReference>
<dbReference type="UniPathway" id="UPA00143"/>
<feature type="compositionally biased region" description="Polar residues" evidence="9">
    <location>
        <begin position="697"/>
        <end position="719"/>
    </location>
</feature>
<dbReference type="InterPro" id="IPR035983">
    <property type="entry name" value="Hect_E3_ubiquitin_ligase"/>
</dbReference>
<evidence type="ECO:0000313" key="13">
    <source>
        <dbReference type="Proteomes" id="UP000076798"/>
    </source>
</evidence>
<feature type="region of interest" description="Disordered" evidence="9">
    <location>
        <begin position="1733"/>
        <end position="1775"/>
    </location>
</feature>
<dbReference type="PANTHER" id="PTHR11254:SF67">
    <property type="entry name" value="E3 UBIQUITIN-PROTEIN LIGASE HUWE1"/>
    <property type="match status" value="1"/>
</dbReference>
<feature type="region of interest" description="Disordered" evidence="9">
    <location>
        <begin position="2358"/>
        <end position="2389"/>
    </location>
</feature>
<feature type="compositionally biased region" description="Acidic residues" evidence="9">
    <location>
        <begin position="2049"/>
        <end position="2096"/>
    </location>
</feature>
<protein>
    <recommendedName>
        <fullName evidence="3">HECT-type E3 ubiquitin transferase</fullName>
        <ecNumber evidence="3">2.3.2.26</ecNumber>
    </recommendedName>
</protein>
<feature type="compositionally biased region" description="Low complexity" evidence="9">
    <location>
        <begin position="2943"/>
        <end position="2956"/>
    </location>
</feature>
<dbReference type="FunFam" id="3.30.2410.10:FF:000001">
    <property type="entry name" value="E3 ubiquitin-protein ligase NEDD4-like"/>
    <property type="match status" value="1"/>
</dbReference>
<keyword evidence="13" id="KW-1185">Reference proteome</keyword>
<evidence type="ECO:0000256" key="5">
    <source>
        <dbReference type="ARBA" id="ARBA00022737"/>
    </source>
</evidence>
<dbReference type="GO" id="GO:0006511">
    <property type="term" value="P:ubiquitin-dependent protein catabolic process"/>
    <property type="evidence" value="ECO:0007669"/>
    <property type="project" value="TreeGrafter"/>
</dbReference>
<evidence type="ECO:0000256" key="9">
    <source>
        <dbReference type="SAM" id="MobiDB-lite"/>
    </source>
</evidence>
<evidence type="ECO:0000259" key="11">
    <source>
        <dbReference type="PROSITE" id="PS50237"/>
    </source>
</evidence>
<keyword evidence="6 8" id="KW-0833">Ubl conjugation pathway</keyword>
<dbReference type="GO" id="GO:0061630">
    <property type="term" value="F:ubiquitin protein ligase activity"/>
    <property type="evidence" value="ECO:0007669"/>
    <property type="project" value="UniProtKB-EC"/>
</dbReference>
<dbReference type="FunFam" id="3.90.1750.10:FF:000003">
    <property type="entry name" value="E3 ubiquitin-protein ligase UPL1"/>
    <property type="match status" value="1"/>
</dbReference>
<dbReference type="GO" id="GO:0005737">
    <property type="term" value="C:cytoplasm"/>
    <property type="evidence" value="ECO:0007669"/>
    <property type="project" value="TreeGrafter"/>
</dbReference>
<dbReference type="OrthoDB" id="8068875at2759"/>
<evidence type="ECO:0000256" key="4">
    <source>
        <dbReference type="ARBA" id="ARBA00022679"/>
    </source>
</evidence>
<dbReference type="InterPro" id="IPR050409">
    <property type="entry name" value="E3_ubiq-protein_ligase"/>
</dbReference>
<proteinExistence type="inferred from homology"/>
<feature type="compositionally biased region" description="Pro residues" evidence="9">
    <location>
        <begin position="1297"/>
        <end position="1308"/>
    </location>
</feature>
<comment type="catalytic activity">
    <reaction evidence="1">
        <text>S-ubiquitinyl-[E2 ubiquitin-conjugating enzyme]-L-cysteine + [acceptor protein]-L-lysine = [E2 ubiquitin-conjugating enzyme]-L-cysteine + N(6)-ubiquitinyl-[acceptor protein]-L-lysine.</text>
        <dbReference type="EC" id="2.3.2.26"/>
    </reaction>
</comment>
<feature type="compositionally biased region" description="Acidic residues" evidence="9">
    <location>
        <begin position="2113"/>
        <end position="2145"/>
    </location>
</feature>
<dbReference type="InterPro" id="IPR011989">
    <property type="entry name" value="ARM-like"/>
</dbReference>
<dbReference type="GO" id="GO:0000209">
    <property type="term" value="P:protein polyubiquitination"/>
    <property type="evidence" value="ECO:0007669"/>
    <property type="project" value="TreeGrafter"/>
</dbReference>
<feature type="compositionally biased region" description="Basic and acidic residues" evidence="9">
    <location>
        <begin position="934"/>
        <end position="952"/>
    </location>
</feature>
<dbReference type="STRING" id="1314776.A0A166GAN7"/>
<feature type="compositionally biased region" description="Basic and acidic residues" evidence="9">
    <location>
        <begin position="2375"/>
        <end position="2385"/>
    </location>
</feature>
<dbReference type="PROSITE" id="PS50030">
    <property type="entry name" value="UBA"/>
    <property type="match status" value="1"/>
</dbReference>
<feature type="region of interest" description="Disordered" evidence="9">
    <location>
        <begin position="1295"/>
        <end position="1330"/>
    </location>
</feature>
<dbReference type="InterPro" id="IPR009060">
    <property type="entry name" value="UBA-like_sf"/>
</dbReference>
<dbReference type="SUPFAM" id="SSF46934">
    <property type="entry name" value="UBA-like"/>
    <property type="match status" value="1"/>
</dbReference>
<evidence type="ECO:0000256" key="3">
    <source>
        <dbReference type="ARBA" id="ARBA00012485"/>
    </source>
</evidence>
<feature type="region of interest" description="Disordered" evidence="9">
    <location>
        <begin position="928"/>
        <end position="962"/>
    </location>
</feature>
<feature type="region of interest" description="Disordered" evidence="9">
    <location>
        <begin position="2456"/>
        <end position="2505"/>
    </location>
</feature>
<feature type="active site" description="Glycyl thioester intermediate" evidence="8">
    <location>
        <position position="3605"/>
    </location>
</feature>
<dbReference type="Gene3D" id="1.10.8.10">
    <property type="entry name" value="DNA helicase RuvA subunit, C-terminal domain"/>
    <property type="match status" value="1"/>
</dbReference>
<dbReference type="InterPro" id="IPR010314">
    <property type="entry name" value="E3_Ub_ligase_DUF913"/>
</dbReference>
<evidence type="ECO:0000256" key="7">
    <source>
        <dbReference type="ARBA" id="ARBA00034494"/>
    </source>
</evidence>
<dbReference type="InterPro" id="IPR025527">
    <property type="entry name" value="HUWE1/Rev1_UBM"/>
</dbReference>
<dbReference type="Gene3D" id="3.90.1750.10">
    <property type="entry name" value="Hect, E3 ligase catalytic domains"/>
    <property type="match status" value="1"/>
</dbReference>
<feature type="region of interest" description="Disordered" evidence="9">
    <location>
        <begin position="697"/>
        <end position="721"/>
    </location>
</feature>
<feature type="domain" description="HECT" evidence="11">
    <location>
        <begin position="3303"/>
        <end position="3638"/>
    </location>
</feature>
<dbReference type="CDD" id="cd00078">
    <property type="entry name" value="HECTc"/>
    <property type="match status" value="1"/>
</dbReference>
<dbReference type="PANTHER" id="PTHR11254">
    <property type="entry name" value="HECT DOMAIN UBIQUITIN-PROTEIN LIGASE"/>
    <property type="match status" value="1"/>
</dbReference>
<feature type="region of interest" description="Disordered" evidence="9">
    <location>
        <begin position="2525"/>
        <end position="2565"/>
    </location>
</feature>
<evidence type="ECO:0000256" key="2">
    <source>
        <dbReference type="ARBA" id="ARBA00004906"/>
    </source>
</evidence>
<dbReference type="InterPro" id="IPR016024">
    <property type="entry name" value="ARM-type_fold"/>
</dbReference>